<evidence type="ECO:0000313" key="8">
    <source>
        <dbReference type="EMBL" id="SDH01940.1"/>
    </source>
</evidence>
<gene>
    <name evidence="8" type="ORF">SAMN05216466_106384</name>
</gene>
<keyword evidence="3 6" id="KW-0812">Transmembrane</keyword>
<dbReference type="GO" id="GO:0005886">
    <property type="term" value="C:plasma membrane"/>
    <property type="evidence" value="ECO:0007669"/>
    <property type="project" value="TreeGrafter"/>
</dbReference>
<evidence type="ECO:0000259" key="7">
    <source>
        <dbReference type="PROSITE" id="PS50850"/>
    </source>
</evidence>
<dbReference type="OrthoDB" id="5441967at2"/>
<keyword evidence="5 6" id="KW-0472">Membrane</keyword>
<dbReference type="PANTHER" id="PTHR43791">
    <property type="entry name" value="PERMEASE-RELATED"/>
    <property type="match status" value="1"/>
</dbReference>
<evidence type="ECO:0000256" key="5">
    <source>
        <dbReference type="ARBA" id="ARBA00023136"/>
    </source>
</evidence>
<dbReference type="EMBL" id="FNCJ01000006">
    <property type="protein sequence ID" value="SDH01940.1"/>
    <property type="molecule type" value="Genomic_DNA"/>
</dbReference>
<feature type="transmembrane region" description="Helical" evidence="6">
    <location>
        <begin position="27"/>
        <end position="45"/>
    </location>
</feature>
<keyword evidence="4 6" id="KW-1133">Transmembrane helix</keyword>
<feature type="transmembrane region" description="Helical" evidence="6">
    <location>
        <begin position="288"/>
        <end position="309"/>
    </location>
</feature>
<feature type="transmembrane region" description="Helical" evidence="6">
    <location>
        <begin position="254"/>
        <end position="276"/>
    </location>
</feature>
<dbReference type="CDD" id="cd17319">
    <property type="entry name" value="MFS_ExuT_GudP_like"/>
    <property type="match status" value="1"/>
</dbReference>
<name>A0A1G7Z1B0_9BURK</name>
<feature type="transmembrane region" description="Helical" evidence="6">
    <location>
        <begin position="376"/>
        <end position="401"/>
    </location>
</feature>
<dbReference type="RefSeq" id="WP_090685642.1">
    <property type="nucleotide sequence ID" value="NZ_CADERL010000012.1"/>
</dbReference>
<evidence type="ECO:0000256" key="2">
    <source>
        <dbReference type="ARBA" id="ARBA00022448"/>
    </source>
</evidence>
<dbReference type="PROSITE" id="PS50850">
    <property type="entry name" value="MFS"/>
    <property type="match status" value="1"/>
</dbReference>
<sequence>MSHASAPLPRRSFESVAINESSVYAKVAWRLIPFLFLCYVAAYLDRVNVGFAKLQMLSDLGFSETVYGLGAGVFFIGYFLFEVPSNIILHKVGARLWIARVMLTWGLISGAMMFVKTPTMFYVMRFALGLAEAGLFPGVILYLTYWFPSERRGKITALFMTGIPMSGVIGGPLSGWILHALSGAHGLAGWQWLFLLEALPSLVMGIAVIAYLDDGIKHARWLSESEKTLLAANIAADSSQAQSHSLRDGFTQPIVWLLSGIYFFFIMGLYGVGFWLPTLIKGSGVTEPLLIGALTTLPYAAAAIAMVMVGRSSDKRRERRWHVTVPGLIGTVGWLVSVATGHTSVALSIAALTVATMGVMVTLSQFWCLPTAVLSGAAAATGVAVVNSVGNLAGFVSPYAIGWIVDKTHSTDLGVYTLAACLTVGGLLALTMPKRLVNR</sequence>
<dbReference type="PANTHER" id="PTHR43791:SF36">
    <property type="entry name" value="TRANSPORTER, PUTATIVE (AFU_ORTHOLOGUE AFUA_6G08340)-RELATED"/>
    <property type="match status" value="1"/>
</dbReference>
<protein>
    <submittedName>
        <fullName evidence="8">Sugar phosphate permease</fullName>
    </submittedName>
</protein>
<feature type="transmembrane region" description="Helical" evidence="6">
    <location>
        <begin position="345"/>
        <end position="369"/>
    </location>
</feature>
<comment type="subcellular location">
    <subcellularLocation>
        <location evidence="1">Membrane</location>
        <topology evidence="1">Multi-pass membrane protein</topology>
    </subcellularLocation>
</comment>
<dbReference type="Proteomes" id="UP000199706">
    <property type="component" value="Unassembled WGS sequence"/>
</dbReference>
<evidence type="ECO:0000256" key="3">
    <source>
        <dbReference type="ARBA" id="ARBA00022692"/>
    </source>
</evidence>
<reference evidence="8 9" key="1">
    <citation type="submission" date="2016-10" db="EMBL/GenBank/DDBJ databases">
        <authorList>
            <person name="de Groot N.N."/>
        </authorList>
    </citation>
    <scope>NUCLEOTIDE SEQUENCE [LARGE SCALE GENOMIC DNA]</scope>
    <source>
        <strain evidence="8 9">LMG 2247</strain>
    </source>
</reference>
<dbReference type="GO" id="GO:0022857">
    <property type="term" value="F:transmembrane transporter activity"/>
    <property type="evidence" value="ECO:0007669"/>
    <property type="project" value="InterPro"/>
</dbReference>
<evidence type="ECO:0000256" key="4">
    <source>
        <dbReference type="ARBA" id="ARBA00022989"/>
    </source>
</evidence>
<evidence type="ECO:0000313" key="9">
    <source>
        <dbReference type="Proteomes" id="UP000199706"/>
    </source>
</evidence>
<dbReference type="FunFam" id="1.20.1250.20:FF:000018">
    <property type="entry name" value="MFS transporter permease"/>
    <property type="match status" value="1"/>
</dbReference>
<dbReference type="SUPFAM" id="SSF103473">
    <property type="entry name" value="MFS general substrate transporter"/>
    <property type="match status" value="1"/>
</dbReference>
<feature type="transmembrane region" description="Helical" evidence="6">
    <location>
        <begin position="321"/>
        <end position="339"/>
    </location>
</feature>
<feature type="transmembrane region" description="Helical" evidence="6">
    <location>
        <begin position="65"/>
        <end position="84"/>
    </location>
</feature>
<keyword evidence="2" id="KW-0813">Transport</keyword>
<proteinExistence type="predicted"/>
<dbReference type="InterPro" id="IPR036259">
    <property type="entry name" value="MFS_trans_sf"/>
</dbReference>
<evidence type="ECO:0000256" key="1">
    <source>
        <dbReference type="ARBA" id="ARBA00004141"/>
    </source>
</evidence>
<dbReference type="InterPro" id="IPR020846">
    <property type="entry name" value="MFS_dom"/>
</dbReference>
<dbReference type="InterPro" id="IPR011701">
    <property type="entry name" value="MFS"/>
</dbReference>
<feature type="transmembrane region" description="Helical" evidence="6">
    <location>
        <begin position="121"/>
        <end position="145"/>
    </location>
</feature>
<feature type="transmembrane region" description="Helical" evidence="6">
    <location>
        <begin position="157"/>
        <end position="178"/>
    </location>
</feature>
<dbReference type="Pfam" id="PF07690">
    <property type="entry name" value="MFS_1"/>
    <property type="match status" value="1"/>
</dbReference>
<feature type="transmembrane region" description="Helical" evidence="6">
    <location>
        <begin position="190"/>
        <end position="212"/>
    </location>
</feature>
<feature type="transmembrane region" description="Helical" evidence="6">
    <location>
        <begin position="413"/>
        <end position="432"/>
    </location>
</feature>
<dbReference type="AlphaFoldDB" id="A0A1G7Z1B0"/>
<evidence type="ECO:0000256" key="6">
    <source>
        <dbReference type="SAM" id="Phobius"/>
    </source>
</evidence>
<feature type="transmembrane region" description="Helical" evidence="6">
    <location>
        <begin position="96"/>
        <end position="115"/>
    </location>
</feature>
<accession>A0A1G7Z1B0</accession>
<dbReference type="Gene3D" id="1.20.1250.20">
    <property type="entry name" value="MFS general substrate transporter like domains"/>
    <property type="match status" value="2"/>
</dbReference>
<organism evidence="8 9">
    <name type="scientific">Paraburkholderia phenazinium</name>
    <dbReference type="NCBI Taxonomy" id="60549"/>
    <lineage>
        <taxon>Bacteria</taxon>
        <taxon>Pseudomonadati</taxon>
        <taxon>Pseudomonadota</taxon>
        <taxon>Betaproteobacteria</taxon>
        <taxon>Burkholderiales</taxon>
        <taxon>Burkholderiaceae</taxon>
        <taxon>Paraburkholderia</taxon>
    </lineage>
</organism>
<feature type="domain" description="Major facilitator superfamily (MFS) profile" evidence="7">
    <location>
        <begin position="31"/>
        <end position="437"/>
    </location>
</feature>